<keyword evidence="2" id="KW-1185">Reference proteome</keyword>
<evidence type="ECO:0000313" key="1">
    <source>
        <dbReference type="EMBL" id="VDI25423.1"/>
    </source>
</evidence>
<organism evidence="1 2">
    <name type="scientific">Mytilus galloprovincialis</name>
    <name type="common">Mediterranean mussel</name>
    <dbReference type="NCBI Taxonomy" id="29158"/>
    <lineage>
        <taxon>Eukaryota</taxon>
        <taxon>Metazoa</taxon>
        <taxon>Spiralia</taxon>
        <taxon>Lophotrochozoa</taxon>
        <taxon>Mollusca</taxon>
        <taxon>Bivalvia</taxon>
        <taxon>Autobranchia</taxon>
        <taxon>Pteriomorphia</taxon>
        <taxon>Mytilida</taxon>
        <taxon>Mytiloidea</taxon>
        <taxon>Mytilidae</taxon>
        <taxon>Mytilinae</taxon>
        <taxon>Mytilus</taxon>
    </lineage>
</organism>
<evidence type="ECO:0000313" key="2">
    <source>
        <dbReference type="Proteomes" id="UP000596742"/>
    </source>
</evidence>
<sequence>MEEYKPFMSDGFVSIVDDTTLQPIKILRDTGASQSLLLEGVLPLSENTSVGASVLLQGVEIGCIDVPFHRIYLKAMARKQQDEDLQEDQFDYIDLSDTFLADIEDPVRSEKAILRPPSVNKNVIMPG</sequence>
<protein>
    <recommendedName>
        <fullName evidence="3">Peptidase A2 domain-containing protein</fullName>
    </recommendedName>
</protein>
<dbReference type="EMBL" id="UYJE01004142">
    <property type="protein sequence ID" value="VDI25423.1"/>
    <property type="molecule type" value="Genomic_DNA"/>
</dbReference>
<dbReference type="Proteomes" id="UP000596742">
    <property type="component" value="Unassembled WGS sequence"/>
</dbReference>
<dbReference type="AlphaFoldDB" id="A0A8B6DXT7"/>
<evidence type="ECO:0008006" key="3">
    <source>
        <dbReference type="Google" id="ProtNLM"/>
    </source>
</evidence>
<proteinExistence type="predicted"/>
<dbReference type="OrthoDB" id="8962223at2759"/>
<gene>
    <name evidence="1" type="ORF">MGAL_10B075250</name>
</gene>
<comment type="caution">
    <text evidence="1">The sequence shown here is derived from an EMBL/GenBank/DDBJ whole genome shotgun (WGS) entry which is preliminary data.</text>
</comment>
<name>A0A8B6DXT7_MYTGA</name>
<reference evidence="1" key="1">
    <citation type="submission" date="2018-11" db="EMBL/GenBank/DDBJ databases">
        <authorList>
            <person name="Alioto T."/>
            <person name="Alioto T."/>
        </authorList>
    </citation>
    <scope>NUCLEOTIDE SEQUENCE</scope>
</reference>
<accession>A0A8B6DXT7</accession>